<evidence type="ECO:0000256" key="5">
    <source>
        <dbReference type="SAM" id="MobiDB-lite"/>
    </source>
</evidence>
<name>F0WNP2_9STRA</name>
<comment type="subcellular location">
    <subcellularLocation>
        <location evidence="1">Nucleus</location>
    </subcellularLocation>
</comment>
<organism evidence="7">
    <name type="scientific">Albugo laibachii Nc14</name>
    <dbReference type="NCBI Taxonomy" id="890382"/>
    <lineage>
        <taxon>Eukaryota</taxon>
        <taxon>Sar</taxon>
        <taxon>Stramenopiles</taxon>
        <taxon>Oomycota</taxon>
        <taxon>Peronosporomycetes</taxon>
        <taxon>Albuginales</taxon>
        <taxon>Albuginaceae</taxon>
        <taxon>Albugo</taxon>
    </lineage>
</organism>
<dbReference type="AlphaFoldDB" id="F0WNP2"/>
<dbReference type="PANTHER" id="PTHR10015:SF427">
    <property type="entry name" value="HEAT SHOCK FACTOR PROTEIN"/>
    <property type="match status" value="1"/>
</dbReference>
<keyword evidence="2" id="KW-0238">DNA-binding</keyword>
<evidence type="ECO:0000256" key="1">
    <source>
        <dbReference type="ARBA" id="ARBA00004123"/>
    </source>
</evidence>
<proteinExistence type="inferred from homology"/>
<dbReference type="InterPro" id="IPR036390">
    <property type="entry name" value="WH_DNA-bd_sf"/>
</dbReference>
<feature type="region of interest" description="Disordered" evidence="5">
    <location>
        <begin position="1"/>
        <end position="21"/>
    </location>
</feature>
<evidence type="ECO:0000256" key="4">
    <source>
        <dbReference type="RuleBase" id="RU004020"/>
    </source>
</evidence>
<dbReference type="FunFam" id="1.10.10.10:FF:000286">
    <property type="entry name" value="Heat shock transcription factor"/>
    <property type="match status" value="1"/>
</dbReference>
<dbReference type="Pfam" id="PF00447">
    <property type="entry name" value="HSF_DNA-bind"/>
    <property type="match status" value="1"/>
</dbReference>
<comment type="similarity">
    <text evidence="4">Belongs to the HSF family.</text>
</comment>
<dbReference type="InterPro" id="IPR036388">
    <property type="entry name" value="WH-like_DNA-bd_sf"/>
</dbReference>
<sequence>MESVITKVEPRQPSCQSPSKALSHVIKAQDDKSKEVAPFLKNLRRMLEEESDQVLRWTDDGRAFEIHDMENMMESILPKYFKHRKYTSFQRQLNYFNFKKWTKSKAVVCTFSNEYFVRDNPDLAWKITRKKSISLSNYKNAMKSRGSAVNVTSLAHRRSCPSGTTNSSLPPASMLAHYDPVWKWDQIAITIPGTSGTEKYLDHEFPAYPASFPSPTDMDMMLQEFDHPHLDQLAEVTYSQSHPHIGRILSDDSPIDSLDWIDQILPSLDVHEKLDHNVPHGTFKEYLFGSSQHPVHGIQLPLHESSRMFNSADT</sequence>
<protein>
    <submittedName>
        <fullName evidence="7">HSFtype DNAbinding protein putative</fullName>
    </submittedName>
</protein>
<dbReference type="PRINTS" id="PR00056">
    <property type="entry name" value="HSFDOMAIN"/>
</dbReference>
<dbReference type="SMART" id="SM00415">
    <property type="entry name" value="HSF"/>
    <property type="match status" value="1"/>
</dbReference>
<reference evidence="7" key="2">
    <citation type="submission" date="2011-02" db="EMBL/GenBank/DDBJ databases">
        <authorList>
            <person name="MacLean D."/>
        </authorList>
    </citation>
    <scope>NUCLEOTIDE SEQUENCE</scope>
</reference>
<evidence type="ECO:0000256" key="2">
    <source>
        <dbReference type="ARBA" id="ARBA00023125"/>
    </source>
</evidence>
<accession>F0WNP2</accession>
<evidence type="ECO:0000259" key="6">
    <source>
        <dbReference type="SMART" id="SM00415"/>
    </source>
</evidence>
<gene>
    <name evidence="7" type="primary">AlNc14C173G8063</name>
    <name evidence="7" type="ORF">ALNC14_090760</name>
</gene>
<dbReference type="EMBL" id="FR824218">
    <property type="protein sequence ID" value="CCA22933.1"/>
    <property type="molecule type" value="Genomic_DNA"/>
</dbReference>
<evidence type="ECO:0000256" key="3">
    <source>
        <dbReference type="ARBA" id="ARBA00023242"/>
    </source>
</evidence>
<keyword evidence="3" id="KW-0539">Nucleus</keyword>
<dbReference type="PANTHER" id="PTHR10015">
    <property type="entry name" value="HEAT SHOCK TRANSCRIPTION FACTOR"/>
    <property type="match status" value="1"/>
</dbReference>
<evidence type="ECO:0000313" key="7">
    <source>
        <dbReference type="EMBL" id="CCA22933.1"/>
    </source>
</evidence>
<dbReference type="GO" id="GO:0043565">
    <property type="term" value="F:sequence-specific DNA binding"/>
    <property type="evidence" value="ECO:0007669"/>
    <property type="project" value="InterPro"/>
</dbReference>
<dbReference type="GO" id="GO:0003700">
    <property type="term" value="F:DNA-binding transcription factor activity"/>
    <property type="evidence" value="ECO:0007669"/>
    <property type="project" value="InterPro"/>
</dbReference>
<dbReference type="HOGENOM" id="CLU_061302_0_0_1"/>
<dbReference type="InterPro" id="IPR000232">
    <property type="entry name" value="HSF_DNA-bd"/>
</dbReference>
<dbReference type="GO" id="GO:0005634">
    <property type="term" value="C:nucleus"/>
    <property type="evidence" value="ECO:0007669"/>
    <property type="project" value="UniProtKB-SubCell"/>
</dbReference>
<reference evidence="7" key="1">
    <citation type="journal article" date="2011" name="PLoS Biol.">
        <title>Gene gain and loss during evolution of obligate parasitism in the white rust pathogen of Arabidopsis thaliana.</title>
        <authorList>
            <person name="Kemen E."/>
            <person name="Gardiner A."/>
            <person name="Schultz-Larsen T."/>
            <person name="Kemen A.C."/>
            <person name="Balmuth A.L."/>
            <person name="Robert-Seilaniantz A."/>
            <person name="Bailey K."/>
            <person name="Holub E."/>
            <person name="Studholme D.J."/>
            <person name="Maclean D."/>
            <person name="Jones J.D."/>
        </authorList>
    </citation>
    <scope>NUCLEOTIDE SEQUENCE</scope>
</reference>
<dbReference type="Gene3D" id="1.10.10.10">
    <property type="entry name" value="Winged helix-like DNA-binding domain superfamily/Winged helix DNA-binding domain"/>
    <property type="match status" value="1"/>
</dbReference>
<feature type="domain" description="HSF-type DNA-binding" evidence="6">
    <location>
        <begin position="35"/>
        <end position="130"/>
    </location>
</feature>
<dbReference type="SUPFAM" id="SSF46785">
    <property type="entry name" value="Winged helix' DNA-binding domain"/>
    <property type="match status" value="1"/>
</dbReference>